<keyword evidence="1" id="KW-0808">Transferase</keyword>
<evidence type="ECO:0000256" key="4">
    <source>
        <dbReference type="ARBA" id="ARBA00022759"/>
    </source>
</evidence>
<evidence type="ECO:0000259" key="6">
    <source>
        <dbReference type="Pfam" id="PF18697"/>
    </source>
</evidence>
<dbReference type="Proteomes" id="UP001356427">
    <property type="component" value="Unassembled WGS sequence"/>
</dbReference>
<dbReference type="Pfam" id="PF18697">
    <property type="entry name" value="MLVIN_C"/>
    <property type="match status" value="1"/>
</dbReference>
<dbReference type="GO" id="GO:0016779">
    <property type="term" value="F:nucleotidyltransferase activity"/>
    <property type="evidence" value="ECO:0007669"/>
    <property type="project" value="UniProtKB-KW"/>
</dbReference>
<sequence>METQQFCMDSMETEGGEAVSHIHWAMNVLCYTLCYACFLSLGGGNTEQPIEVNQFLGALCSIRLHCCQQKRTEKPMTVQLWRSLYHCGNSGNTMADLEAKAAAVSADSPVLQMISVPIMNLFSPADISDLQSSNKPTLMGCNDDIVSYCTALNNVLKAIFPTVKAALPQPLVGILHKLQPGDWVVVKDLRRKHWNQQRWTGPFQVLLTTPTAVRVAERSMWIHANQCRRVPHH</sequence>
<protein>
    <recommendedName>
        <fullName evidence="6">Murine leukemia virus integrase C-terminal domain-containing protein</fullName>
    </recommendedName>
</protein>
<keyword evidence="2" id="KW-0548">Nucleotidyltransferase</keyword>
<organism evidence="7 8">
    <name type="scientific">Coregonus suidteri</name>
    <dbReference type="NCBI Taxonomy" id="861788"/>
    <lineage>
        <taxon>Eukaryota</taxon>
        <taxon>Metazoa</taxon>
        <taxon>Chordata</taxon>
        <taxon>Craniata</taxon>
        <taxon>Vertebrata</taxon>
        <taxon>Euteleostomi</taxon>
        <taxon>Actinopterygii</taxon>
        <taxon>Neopterygii</taxon>
        <taxon>Teleostei</taxon>
        <taxon>Protacanthopterygii</taxon>
        <taxon>Salmoniformes</taxon>
        <taxon>Salmonidae</taxon>
        <taxon>Coregoninae</taxon>
        <taxon>Coregonus</taxon>
    </lineage>
</organism>
<dbReference type="EMBL" id="JAGTTL010000022">
    <property type="protein sequence ID" value="KAK6305037.1"/>
    <property type="molecule type" value="Genomic_DNA"/>
</dbReference>
<evidence type="ECO:0000313" key="8">
    <source>
        <dbReference type="Proteomes" id="UP001356427"/>
    </source>
</evidence>
<accession>A0AAN8LB99</accession>
<dbReference type="AlphaFoldDB" id="A0AAN8LB99"/>
<feature type="domain" description="Murine leukemia virus integrase C-terminal" evidence="6">
    <location>
        <begin position="176"/>
        <end position="229"/>
    </location>
</feature>
<keyword evidence="8" id="KW-1185">Reference proteome</keyword>
<dbReference type="GO" id="GO:0016787">
    <property type="term" value="F:hydrolase activity"/>
    <property type="evidence" value="ECO:0007669"/>
    <property type="project" value="UniProtKB-KW"/>
</dbReference>
<dbReference type="Gene3D" id="2.30.30.850">
    <property type="match status" value="1"/>
</dbReference>
<proteinExistence type="predicted"/>
<evidence type="ECO:0000313" key="7">
    <source>
        <dbReference type="EMBL" id="KAK6305037.1"/>
    </source>
</evidence>
<keyword evidence="5" id="KW-0378">Hydrolase</keyword>
<keyword evidence="4" id="KW-0255">Endonuclease</keyword>
<reference evidence="7 8" key="1">
    <citation type="submission" date="2021-04" db="EMBL/GenBank/DDBJ databases">
        <authorList>
            <person name="De Guttry C."/>
            <person name="Zahm M."/>
            <person name="Klopp C."/>
            <person name="Cabau C."/>
            <person name="Louis A."/>
            <person name="Berthelot C."/>
            <person name="Parey E."/>
            <person name="Roest Crollius H."/>
            <person name="Montfort J."/>
            <person name="Robinson-Rechavi M."/>
            <person name="Bucao C."/>
            <person name="Bouchez O."/>
            <person name="Gislard M."/>
            <person name="Lluch J."/>
            <person name="Milhes M."/>
            <person name="Lampietro C."/>
            <person name="Lopez Roques C."/>
            <person name="Donnadieu C."/>
            <person name="Braasch I."/>
            <person name="Desvignes T."/>
            <person name="Postlethwait J."/>
            <person name="Bobe J."/>
            <person name="Wedekind C."/>
            <person name="Guiguen Y."/>
        </authorList>
    </citation>
    <scope>NUCLEOTIDE SEQUENCE [LARGE SCALE GENOMIC DNA]</scope>
    <source>
        <strain evidence="7">Cs_M1</strain>
        <tissue evidence="7">Blood</tissue>
    </source>
</reference>
<dbReference type="InterPro" id="IPR040643">
    <property type="entry name" value="MLVIN_C"/>
</dbReference>
<dbReference type="GO" id="GO:0004519">
    <property type="term" value="F:endonuclease activity"/>
    <property type="evidence" value="ECO:0007669"/>
    <property type="project" value="UniProtKB-KW"/>
</dbReference>
<evidence type="ECO:0000256" key="1">
    <source>
        <dbReference type="ARBA" id="ARBA00022679"/>
    </source>
</evidence>
<evidence type="ECO:0000256" key="5">
    <source>
        <dbReference type="ARBA" id="ARBA00022801"/>
    </source>
</evidence>
<evidence type="ECO:0000256" key="2">
    <source>
        <dbReference type="ARBA" id="ARBA00022695"/>
    </source>
</evidence>
<gene>
    <name evidence="7" type="ORF">J4Q44_G00238170</name>
</gene>
<name>A0AAN8LB99_9TELE</name>
<keyword evidence="3" id="KW-0540">Nuclease</keyword>
<comment type="caution">
    <text evidence="7">The sequence shown here is derived from an EMBL/GenBank/DDBJ whole genome shotgun (WGS) entry which is preliminary data.</text>
</comment>
<evidence type="ECO:0000256" key="3">
    <source>
        <dbReference type="ARBA" id="ARBA00022722"/>
    </source>
</evidence>